<name>A0ACC0CC74_CATRO</name>
<evidence type="ECO:0000313" key="1">
    <source>
        <dbReference type="EMBL" id="KAI5682398.1"/>
    </source>
</evidence>
<proteinExistence type="predicted"/>
<accession>A0ACC0CC74</accession>
<gene>
    <name evidence="1" type="ORF">M9H77_03626</name>
</gene>
<reference evidence="2" key="1">
    <citation type="journal article" date="2023" name="Nat. Plants">
        <title>Single-cell RNA sequencing provides a high-resolution roadmap for understanding the multicellular compartmentation of specialized metabolism.</title>
        <authorList>
            <person name="Sun S."/>
            <person name="Shen X."/>
            <person name="Li Y."/>
            <person name="Li Y."/>
            <person name="Wang S."/>
            <person name="Li R."/>
            <person name="Zhang H."/>
            <person name="Shen G."/>
            <person name="Guo B."/>
            <person name="Wei J."/>
            <person name="Xu J."/>
            <person name="St-Pierre B."/>
            <person name="Chen S."/>
            <person name="Sun C."/>
        </authorList>
    </citation>
    <scope>NUCLEOTIDE SEQUENCE [LARGE SCALE GENOMIC DNA]</scope>
</reference>
<sequence length="106" mass="12169">MKLSHNRLEVEVEPKNIFSCCLLLVLYDFSSCLIATCLLLYDCELGLLEKERTESESLLLSVSSGFPKYLRFNIPDSRTLKSIRNRGRVKYLLKNLVMHVAISLCI</sequence>
<evidence type="ECO:0000313" key="2">
    <source>
        <dbReference type="Proteomes" id="UP001060085"/>
    </source>
</evidence>
<comment type="caution">
    <text evidence="1">The sequence shown here is derived from an EMBL/GenBank/DDBJ whole genome shotgun (WGS) entry which is preliminary data.</text>
</comment>
<dbReference type="Proteomes" id="UP001060085">
    <property type="component" value="Linkage Group LG01"/>
</dbReference>
<keyword evidence="2" id="KW-1185">Reference proteome</keyword>
<dbReference type="EMBL" id="CM044701">
    <property type="protein sequence ID" value="KAI5682398.1"/>
    <property type="molecule type" value="Genomic_DNA"/>
</dbReference>
<organism evidence="1 2">
    <name type="scientific">Catharanthus roseus</name>
    <name type="common">Madagascar periwinkle</name>
    <name type="synonym">Vinca rosea</name>
    <dbReference type="NCBI Taxonomy" id="4058"/>
    <lineage>
        <taxon>Eukaryota</taxon>
        <taxon>Viridiplantae</taxon>
        <taxon>Streptophyta</taxon>
        <taxon>Embryophyta</taxon>
        <taxon>Tracheophyta</taxon>
        <taxon>Spermatophyta</taxon>
        <taxon>Magnoliopsida</taxon>
        <taxon>eudicotyledons</taxon>
        <taxon>Gunneridae</taxon>
        <taxon>Pentapetalae</taxon>
        <taxon>asterids</taxon>
        <taxon>lamiids</taxon>
        <taxon>Gentianales</taxon>
        <taxon>Apocynaceae</taxon>
        <taxon>Rauvolfioideae</taxon>
        <taxon>Vinceae</taxon>
        <taxon>Catharanthinae</taxon>
        <taxon>Catharanthus</taxon>
    </lineage>
</organism>
<protein>
    <submittedName>
        <fullName evidence="1">Uncharacterized protein</fullName>
    </submittedName>
</protein>